<dbReference type="Ensembl" id="ENSATET00000003632.3">
    <property type="protein sequence ID" value="ENSATEP00000003601.1"/>
    <property type="gene ID" value="ENSATEG00000002537.3"/>
</dbReference>
<organism evidence="1 2">
    <name type="scientific">Anabas testudineus</name>
    <name type="common">Climbing perch</name>
    <name type="synonym">Anthias testudineus</name>
    <dbReference type="NCBI Taxonomy" id="64144"/>
    <lineage>
        <taxon>Eukaryota</taxon>
        <taxon>Metazoa</taxon>
        <taxon>Chordata</taxon>
        <taxon>Craniata</taxon>
        <taxon>Vertebrata</taxon>
        <taxon>Euteleostomi</taxon>
        <taxon>Actinopterygii</taxon>
        <taxon>Neopterygii</taxon>
        <taxon>Teleostei</taxon>
        <taxon>Neoteleostei</taxon>
        <taxon>Acanthomorphata</taxon>
        <taxon>Anabantaria</taxon>
        <taxon>Anabantiformes</taxon>
        <taxon>Anabantoidei</taxon>
        <taxon>Anabantidae</taxon>
        <taxon>Anabas</taxon>
    </lineage>
</organism>
<dbReference type="InterPro" id="IPR041090">
    <property type="entry name" value="DUF5578"/>
</dbReference>
<keyword evidence="2" id="KW-1185">Reference proteome</keyword>
<dbReference type="OMA" id="ETICECY"/>
<dbReference type="RefSeq" id="XP_026201222.1">
    <property type="nucleotide sequence ID" value="XM_026345437.1"/>
</dbReference>
<dbReference type="Proteomes" id="UP000265040">
    <property type="component" value="Chromosome 4"/>
</dbReference>
<dbReference type="GeneID" id="113152280"/>
<dbReference type="OrthoDB" id="278163at2759"/>
<evidence type="ECO:0008006" key="3">
    <source>
        <dbReference type="Google" id="ProtNLM"/>
    </source>
</evidence>
<gene>
    <name evidence="1" type="primary">ARMH1</name>
</gene>
<dbReference type="AlphaFoldDB" id="A0A3Q1IGX8"/>
<dbReference type="Gene3D" id="1.25.10.10">
    <property type="entry name" value="Leucine-rich Repeat Variant"/>
    <property type="match status" value="1"/>
</dbReference>
<proteinExistence type="predicted"/>
<reference evidence="1" key="2">
    <citation type="submission" date="2025-08" db="UniProtKB">
        <authorList>
            <consortium name="Ensembl"/>
        </authorList>
    </citation>
    <scope>IDENTIFICATION</scope>
</reference>
<dbReference type="InterPro" id="IPR016024">
    <property type="entry name" value="ARM-type_fold"/>
</dbReference>
<dbReference type="Pfam" id="PF17741">
    <property type="entry name" value="DUF5578"/>
    <property type="match status" value="1"/>
</dbReference>
<evidence type="ECO:0000313" key="1">
    <source>
        <dbReference type="Ensembl" id="ENSATEP00000003601.1"/>
    </source>
</evidence>
<dbReference type="InParanoid" id="A0A3Q1IGX8"/>
<reference evidence="1" key="1">
    <citation type="submission" date="2021-04" db="EMBL/GenBank/DDBJ databases">
        <authorList>
            <consortium name="Wellcome Sanger Institute Data Sharing"/>
        </authorList>
    </citation>
    <scope>NUCLEOTIDE SEQUENCE [LARGE SCALE GENOMIC DNA]</scope>
</reference>
<accession>A0A3Q1IGX8</accession>
<dbReference type="PANTHER" id="PTHR34258">
    <property type="entry name" value="ARMADILLO-LIKE HELICAL DOMAIN CONTAINING PROTEIN 1"/>
    <property type="match status" value="1"/>
</dbReference>
<name>A0A3Q1IGX8_ANATE</name>
<dbReference type="SUPFAM" id="SSF48371">
    <property type="entry name" value="ARM repeat"/>
    <property type="match status" value="1"/>
</dbReference>
<dbReference type="PANTHER" id="PTHR34258:SF1">
    <property type="entry name" value="ARMADILLO-LIKE HELICAL DOMAIN CONTAINING PROTEIN 1"/>
    <property type="match status" value="1"/>
</dbReference>
<reference evidence="1" key="3">
    <citation type="submission" date="2025-09" db="UniProtKB">
        <authorList>
            <consortium name="Ensembl"/>
        </authorList>
    </citation>
    <scope>IDENTIFICATION</scope>
</reference>
<evidence type="ECO:0000313" key="2">
    <source>
        <dbReference type="Proteomes" id="UP000265040"/>
    </source>
</evidence>
<protein>
    <recommendedName>
        <fullName evidence="3">Armadillo like helical domain containing 1</fullName>
    </recommendedName>
</protein>
<sequence length="411" mass="46229">MSAQEEQANIGKVLGFLRDWDRGDSGVRSRMLNTFVTQNTGKTFYELELQFAQVASLFLARLTTWMRLTYMFGTYLGLQLKAIWIFLATSNHDQYLMEFLEDGGVLTLLDILSHTQSKEQDKAEALRLLLTVSNAGRKYKEIICESHGVRVIAECLAKSNNEETQETAWTLLDSLSHGNPGYQNQIYKVLIALMTCTSPRAQQLVLHTLRTVQSKLKTAHHSIVEPLLNVLRSQHLDVQDEAINLILDLKHYDVRPVLLSGLVALLRPTKEEVQQHQSTEAEMIKMTGSLPVFVQQAAAAKALRLLADDDQELSRELLSLGVIQNLLYAMGNREHIDAQVQASLALEDFVRSLPAIEKHVQRVMGSTLFTAFMQKPETLYMNMDESQAEILLSNKVTITEVLGGTLQNSES</sequence>
<dbReference type="GeneTree" id="ENSGT00940000166922"/>
<dbReference type="InterPro" id="IPR011989">
    <property type="entry name" value="ARM-like"/>
</dbReference>